<keyword evidence="2" id="KW-1185">Reference proteome</keyword>
<comment type="caution">
    <text evidence="1">The sequence shown here is derived from an EMBL/GenBank/DDBJ whole genome shotgun (WGS) entry which is preliminary data.</text>
</comment>
<dbReference type="Proteomes" id="UP001396334">
    <property type="component" value="Unassembled WGS sequence"/>
</dbReference>
<dbReference type="EMBL" id="JBBPBN010000617">
    <property type="protein sequence ID" value="KAK8483831.1"/>
    <property type="molecule type" value="Genomic_DNA"/>
</dbReference>
<evidence type="ECO:0000313" key="1">
    <source>
        <dbReference type="EMBL" id="KAK8483831.1"/>
    </source>
</evidence>
<reference evidence="1 2" key="1">
    <citation type="journal article" date="2024" name="G3 (Bethesda)">
        <title>Genome assembly of Hibiscus sabdariffa L. provides insights into metabolisms of medicinal natural products.</title>
        <authorList>
            <person name="Kim T."/>
        </authorList>
    </citation>
    <scope>NUCLEOTIDE SEQUENCE [LARGE SCALE GENOMIC DNA]</scope>
    <source>
        <strain evidence="1">TK-2024</strain>
        <tissue evidence="1">Old leaves</tissue>
    </source>
</reference>
<name>A0ABR1ZT09_9ROSI</name>
<gene>
    <name evidence="1" type="ORF">V6N11_019559</name>
</gene>
<organism evidence="1 2">
    <name type="scientific">Hibiscus sabdariffa</name>
    <name type="common">roselle</name>
    <dbReference type="NCBI Taxonomy" id="183260"/>
    <lineage>
        <taxon>Eukaryota</taxon>
        <taxon>Viridiplantae</taxon>
        <taxon>Streptophyta</taxon>
        <taxon>Embryophyta</taxon>
        <taxon>Tracheophyta</taxon>
        <taxon>Spermatophyta</taxon>
        <taxon>Magnoliopsida</taxon>
        <taxon>eudicotyledons</taxon>
        <taxon>Gunneridae</taxon>
        <taxon>Pentapetalae</taxon>
        <taxon>rosids</taxon>
        <taxon>malvids</taxon>
        <taxon>Malvales</taxon>
        <taxon>Malvaceae</taxon>
        <taxon>Malvoideae</taxon>
        <taxon>Hibiscus</taxon>
    </lineage>
</organism>
<sequence length="68" mass="7781">MATAPRKIRRVVLLTSVMSPGAYLIQHFTHRHPMKMLKVADVMYVEKYFALVLLIFAKDASYTAINNV</sequence>
<protein>
    <submittedName>
        <fullName evidence="1">Uncharacterized protein</fullName>
    </submittedName>
</protein>
<evidence type="ECO:0000313" key="2">
    <source>
        <dbReference type="Proteomes" id="UP001396334"/>
    </source>
</evidence>
<proteinExistence type="predicted"/>
<accession>A0ABR1ZT09</accession>